<reference evidence="2" key="1">
    <citation type="journal article" date="2023" name="IMA Fungus">
        <title>Comparative genomic study of the Penicillium genus elucidates a diverse pangenome and 15 lateral gene transfer events.</title>
        <authorList>
            <person name="Petersen C."/>
            <person name="Sorensen T."/>
            <person name="Nielsen M.R."/>
            <person name="Sondergaard T.E."/>
            <person name="Sorensen J.L."/>
            <person name="Fitzpatrick D.A."/>
            <person name="Frisvad J.C."/>
            <person name="Nielsen K.L."/>
        </authorList>
    </citation>
    <scope>NUCLEOTIDE SEQUENCE</scope>
    <source>
        <strain evidence="2">IBT 17514</strain>
    </source>
</reference>
<dbReference type="AlphaFoldDB" id="A0AAD6HHH7"/>
<evidence type="ECO:0000256" key="1">
    <source>
        <dbReference type="SAM" id="MobiDB-lite"/>
    </source>
</evidence>
<name>A0AAD6HHH7_9EURO</name>
<organism evidence="2 3">
    <name type="scientific">Penicillium malachiteum</name>
    <dbReference type="NCBI Taxonomy" id="1324776"/>
    <lineage>
        <taxon>Eukaryota</taxon>
        <taxon>Fungi</taxon>
        <taxon>Dikarya</taxon>
        <taxon>Ascomycota</taxon>
        <taxon>Pezizomycotina</taxon>
        <taxon>Eurotiomycetes</taxon>
        <taxon>Eurotiomycetidae</taxon>
        <taxon>Eurotiales</taxon>
        <taxon>Aspergillaceae</taxon>
        <taxon>Penicillium</taxon>
    </lineage>
</organism>
<dbReference type="EMBL" id="JAQJAN010000012">
    <property type="protein sequence ID" value="KAJ5716644.1"/>
    <property type="molecule type" value="Genomic_DNA"/>
</dbReference>
<reference evidence="2" key="2">
    <citation type="submission" date="2023-01" db="EMBL/GenBank/DDBJ databases">
        <authorList>
            <person name="Petersen C."/>
        </authorList>
    </citation>
    <scope>NUCLEOTIDE SEQUENCE</scope>
    <source>
        <strain evidence="2">IBT 17514</strain>
    </source>
</reference>
<evidence type="ECO:0000313" key="3">
    <source>
        <dbReference type="Proteomes" id="UP001215712"/>
    </source>
</evidence>
<dbReference type="Proteomes" id="UP001215712">
    <property type="component" value="Unassembled WGS sequence"/>
</dbReference>
<feature type="compositionally biased region" description="Low complexity" evidence="1">
    <location>
        <begin position="393"/>
        <end position="402"/>
    </location>
</feature>
<comment type="caution">
    <text evidence="2">The sequence shown here is derived from an EMBL/GenBank/DDBJ whole genome shotgun (WGS) entry which is preliminary data.</text>
</comment>
<protein>
    <submittedName>
        <fullName evidence="2">Uncharacterized protein</fullName>
    </submittedName>
</protein>
<feature type="compositionally biased region" description="Basic and acidic residues" evidence="1">
    <location>
        <begin position="217"/>
        <end position="229"/>
    </location>
</feature>
<feature type="region of interest" description="Disordered" evidence="1">
    <location>
        <begin position="210"/>
        <end position="229"/>
    </location>
</feature>
<proteinExistence type="predicted"/>
<keyword evidence="3" id="KW-1185">Reference proteome</keyword>
<sequence length="418" mass="47957">MSELKDYPDPVRRDGFVSSHGKFTTQFGNILPVRPEQFGALLLPTPIPAVKKALKVPNFVRAQLTYYGVEFDESEISGDGFELLKTSIKAGKFSEIPNHIQKLEADMHQEWINKCTVEQLSGTPQWLLQKYFMSNGLPDRTKTKTVVAVLYPKRSRRLPGLLTSLAKAIPGLEAEHMPTMFNQVVFLAWDLEAVHEAYENYWKDEREAFDNAGPKQEPGRDKEQHKAHKDYLDSLSRKKNGLSPVGSYIVGIEQLERLTKDKGEAFMEIYETDTPGLYQADFDFKIMDGIMMMSTNQHPFRYFFKHRCRESWDDRLFFIPRPGHIEFDDGRFCTFTGQILLPCSREEIPFTGYKISDKPPPTRYDWDDFEEEEGLVGEPPSFYKRKIGKWAKSWSGIGSGSERGSERRSDPSSECGGM</sequence>
<accession>A0AAD6HHH7</accession>
<feature type="region of interest" description="Disordered" evidence="1">
    <location>
        <begin position="393"/>
        <end position="418"/>
    </location>
</feature>
<evidence type="ECO:0000313" key="2">
    <source>
        <dbReference type="EMBL" id="KAJ5716644.1"/>
    </source>
</evidence>
<gene>
    <name evidence="2" type="ORF">N7493_008555</name>
</gene>